<dbReference type="PROSITE" id="PS50222">
    <property type="entry name" value="EF_HAND_2"/>
    <property type="match status" value="3"/>
</dbReference>
<accession>A0ABN1RK87</accession>
<sequence length="183" mass="20694">MTTAAIDPITAKLDRMFSATDSNGDGYVDWNDYQRIIDRYLSSYGIDRNDRRAHALTAAHQMYWMELLRHANGGDRLDKEQYYHANRAVSVDTSRFNMVEGIPHAVFDIMDADGDNTISKAEFKQYLDVWGIAAPDAMDSFVEMDLDGDGAISRQEYIRAIREFFYSPDLNAAGSLIFGRLGA</sequence>
<dbReference type="Gene3D" id="1.10.238.10">
    <property type="entry name" value="EF-hand"/>
    <property type="match status" value="1"/>
</dbReference>
<dbReference type="RefSeq" id="WP_344243175.1">
    <property type="nucleotide sequence ID" value="NZ_BAAAHH010000021.1"/>
</dbReference>
<gene>
    <name evidence="2" type="ORF">GCM10009550_47960</name>
</gene>
<dbReference type="InterPro" id="IPR018247">
    <property type="entry name" value="EF_Hand_1_Ca_BS"/>
</dbReference>
<dbReference type="PROSITE" id="PS00018">
    <property type="entry name" value="EF_HAND_1"/>
    <property type="match status" value="3"/>
</dbReference>
<dbReference type="InterPro" id="IPR011992">
    <property type="entry name" value="EF-hand-dom_pair"/>
</dbReference>
<dbReference type="Pfam" id="PF13499">
    <property type="entry name" value="EF-hand_7"/>
    <property type="match status" value="1"/>
</dbReference>
<dbReference type="Pfam" id="PF13833">
    <property type="entry name" value="EF-hand_8"/>
    <property type="match status" value="1"/>
</dbReference>
<feature type="domain" description="EF-hand" evidence="1">
    <location>
        <begin position="136"/>
        <end position="167"/>
    </location>
</feature>
<dbReference type="CDD" id="cd00051">
    <property type="entry name" value="EFh"/>
    <property type="match status" value="1"/>
</dbReference>
<feature type="domain" description="EF-hand" evidence="1">
    <location>
        <begin position="8"/>
        <end position="43"/>
    </location>
</feature>
<evidence type="ECO:0000259" key="1">
    <source>
        <dbReference type="PROSITE" id="PS50222"/>
    </source>
</evidence>
<organism evidence="2 3">
    <name type="scientific">Actinocorallia libanotica</name>
    <dbReference type="NCBI Taxonomy" id="46162"/>
    <lineage>
        <taxon>Bacteria</taxon>
        <taxon>Bacillati</taxon>
        <taxon>Actinomycetota</taxon>
        <taxon>Actinomycetes</taxon>
        <taxon>Streptosporangiales</taxon>
        <taxon>Thermomonosporaceae</taxon>
        <taxon>Actinocorallia</taxon>
    </lineage>
</organism>
<comment type="caution">
    <text evidence="2">The sequence shown here is derived from an EMBL/GenBank/DDBJ whole genome shotgun (WGS) entry which is preliminary data.</text>
</comment>
<reference evidence="2 3" key="1">
    <citation type="journal article" date="2019" name="Int. J. Syst. Evol. Microbiol.">
        <title>The Global Catalogue of Microorganisms (GCM) 10K type strain sequencing project: providing services to taxonomists for standard genome sequencing and annotation.</title>
        <authorList>
            <consortium name="The Broad Institute Genomics Platform"/>
            <consortium name="The Broad Institute Genome Sequencing Center for Infectious Disease"/>
            <person name="Wu L."/>
            <person name="Ma J."/>
        </authorList>
    </citation>
    <scope>NUCLEOTIDE SEQUENCE [LARGE SCALE GENOMIC DNA]</scope>
    <source>
        <strain evidence="2 3">JCM 10696</strain>
    </source>
</reference>
<keyword evidence="3" id="KW-1185">Reference proteome</keyword>
<name>A0ABN1RK87_9ACTN</name>
<feature type="domain" description="EF-hand" evidence="1">
    <location>
        <begin position="98"/>
        <end position="133"/>
    </location>
</feature>
<dbReference type="InterPro" id="IPR002048">
    <property type="entry name" value="EF_hand_dom"/>
</dbReference>
<dbReference type="EMBL" id="BAAAHH010000021">
    <property type="protein sequence ID" value="GAA0958842.1"/>
    <property type="molecule type" value="Genomic_DNA"/>
</dbReference>
<evidence type="ECO:0000313" key="2">
    <source>
        <dbReference type="EMBL" id="GAA0958842.1"/>
    </source>
</evidence>
<dbReference type="SMART" id="SM00054">
    <property type="entry name" value="EFh"/>
    <property type="match status" value="3"/>
</dbReference>
<evidence type="ECO:0000313" key="3">
    <source>
        <dbReference type="Proteomes" id="UP001500665"/>
    </source>
</evidence>
<dbReference type="Proteomes" id="UP001500665">
    <property type="component" value="Unassembled WGS sequence"/>
</dbReference>
<dbReference type="SUPFAM" id="SSF47473">
    <property type="entry name" value="EF-hand"/>
    <property type="match status" value="1"/>
</dbReference>
<protein>
    <recommendedName>
        <fullName evidence="1">EF-hand domain-containing protein</fullName>
    </recommendedName>
</protein>
<proteinExistence type="predicted"/>